<feature type="domain" description="Protein SirB1 N-terminal" evidence="2">
    <location>
        <begin position="36"/>
        <end position="188"/>
    </location>
</feature>
<dbReference type="AlphaFoldDB" id="A0A518B672"/>
<evidence type="ECO:0000313" key="4">
    <source>
        <dbReference type="Proteomes" id="UP000317093"/>
    </source>
</evidence>
<gene>
    <name evidence="3" type="ORF">Pan216_33420</name>
</gene>
<dbReference type="KEGG" id="knv:Pan216_33420"/>
<reference evidence="3 4" key="1">
    <citation type="submission" date="2019-02" db="EMBL/GenBank/DDBJ databases">
        <title>Deep-cultivation of Planctomycetes and their phenomic and genomic characterization uncovers novel biology.</title>
        <authorList>
            <person name="Wiegand S."/>
            <person name="Jogler M."/>
            <person name="Boedeker C."/>
            <person name="Pinto D."/>
            <person name="Vollmers J."/>
            <person name="Rivas-Marin E."/>
            <person name="Kohn T."/>
            <person name="Peeters S.H."/>
            <person name="Heuer A."/>
            <person name="Rast P."/>
            <person name="Oberbeckmann S."/>
            <person name="Bunk B."/>
            <person name="Jeske O."/>
            <person name="Meyerdierks A."/>
            <person name="Storesund J.E."/>
            <person name="Kallscheuer N."/>
            <person name="Luecker S."/>
            <person name="Lage O.M."/>
            <person name="Pohl T."/>
            <person name="Merkel B.J."/>
            <person name="Hornburger P."/>
            <person name="Mueller R.-W."/>
            <person name="Bruemmer F."/>
            <person name="Labrenz M."/>
            <person name="Spormann A.M."/>
            <person name="Op den Camp H."/>
            <person name="Overmann J."/>
            <person name="Amann R."/>
            <person name="Jetten M.S.M."/>
            <person name="Mascher T."/>
            <person name="Medema M.H."/>
            <person name="Devos D.P."/>
            <person name="Kaster A.-K."/>
            <person name="Ovreas L."/>
            <person name="Rohde M."/>
            <person name="Galperin M.Y."/>
            <person name="Jogler C."/>
        </authorList>
    </citation>
    <scope>NUCLEOTIDE SEQUENCE [LARGE SCALE GENOMIC DNA]</scope>
    <source>
        <strain evidence="3 4">Pan216</strain>
    </source>
</reference>
<dbReference type="Pfam" id="PF13371">
    <property type="entry name" value="TPR_9"/>
    <property type="match status" value="1"/>
</dbReference>
<dbReference type="EMBL" id="CP036279">
    <property type="protein sequence ID" value="QDU62475.1"/>
    <property type="molecule type" value="Genomic_DNA"/>
</dbReference>
<name>A0A518B672_9BACT</name>
<dbReference type="RefSeq" id="WP_419192596.1">
    <property type="nucleotide sequence ID" value="NZ_CP036279.1"/>
</dbReference>
<evidence type="ECO:0000313" key="3">
    <source>
        <dbReference type="EMBL" id="QDU62475.1"/>
    </source>
</evidence>
<organism evidence="3 4">
    <name type="scientific">Kolteria novifilia</name>
    <dbReference type="NCBI Taxonomy" id="2527975"/>
    <lineage>
        <taxon>Bacteria</taxon>
        <taxon>Pseudomonadati</taxon>
        <taxon>Planctomycetota</taxon>
        <taxon>Planctomycetia</taxon>
        <taxon>Kolteriales</taxon>
        <taxon>Kolteriaceae</taxon>
        <taxon>Kolteria</taxon>
    </lineage>
</organism>
<accession>A0A518B672</accession>
<dbReference type="InterPro" id="IPR032698">
    <property type="entry name" value="SirB1_N"/>
</dbReference>
<protein>
    <recommendedName>
        <fullName evidence="2">Protein SirB1 N-terminal domain-containing protein</fullName>
    </recommendedName>
</protein>
<sequence>MNSAFDTIVSGKSARLVEAALEFAADAYPNLDTDCYLHCLNQLAQRLCETCEGKPSPPDRLEALNEFFYGTLGFVGNRTDYYDARNSYLNEVLDRRQGIPISLSVIYQDLARAVGLNLYGVNLPGHFMLGMSCPVEGLLYIDVFNGGELLTWPDCLERVGQMMACPIRIEESDLQPMTNGEILVRMLRNLKGIYSRSSTSSLLYVQRRLLMLRPNDPIERRDLGIVLYRQGQLMESLRLLERLVQEHPDSKNDELVLEYLSLARHDATLIN</sequence>
<dbReference type="PANTHER" id="PTHR31350:SF21">
    <property type="entry name" value="F-BOX ONLY PROTEIN 21"/>
    <property type="match status" value="1"/>
</dbReference>
<evidence type="ECO:0000256" key="1">
    <source>
        <dbReference type="ARBA" id="ARBA00007100"/>
    </source>
</evidence>
<dbReference type="Pfam" id="PF13369">
    <property type="entry name" value="Transglut_core2"/>
    <property type="match status" value="1"/>
</dbReference>
<dbReference type="SUPFAM" id="SSF48452">
    <property type="entry name" value="TPR-like"/>
    <property type="match status" value="1"/>
</dbReference>
<dbReference type="InterPro" id="IPR011990">
    <property type="entry name" value="TPR-like_helical_dom_sf"/>
</dbReference>
<dbReference type="Proteomes" id="UP000317093">
    <property type="component" value="Chromosome"/>
</dbReference>
<comment type="similarity">
    <text evidence="1">Belongs to the UPF0162 family.</text>
</comment>
<dbReference type="PANTHER" id="PTHR31350">
    <property type="entry name" value="SI:DKEY-261L7.2"/>
    <property type="match status" value="1"/>
</dbReference>
<keyword evidence="4" id="KW-1185">Reference proteome</keyword>
<proteinExistence type="inferred from homology"/>
<evidence type="ECO:0000259" key="2">
    <source>
        <dbReference type="Pfam" id="PF13369"/>
    </source>
</evidence>